<dbReference type="PROSITE" id="PS51841">
    <property type="entry name" value="LTD"/>
    <property type="match status" value="1"/>
</dbReference>
<proteinExistence type="predicted"/>
<dbReference type="InterPro" id="IPR043744">
    <property type="entry name" value="DUF5689"/>
</dbReference>
<dbReference type="InterPro" id="IPR001322">
    <property type="entry name" value="Lamin_tail_dom"/>
</dbReference>
<dbReference type="OrthoDB" id="1492759at2"/>
<comment type="caution">
    <text evidence="2">The sequence shown here is derived from an EMBL/GenBank/DDBJ whole genome shotgun (WGS) entry which is preliminary data.</text>
</comment>
<dbReference type="Pfam" id="PF00932">
    <property type="entry name" value="LTD"/>
    <property type="match status" value="1"/>
</dbReference>
<reference evidence="2 3" key="1">
    <citation type="submission" date="2016-06" db="EMBL/GenBank/DDBJ databases">
        <title>Draft Genome Sequence of Tenacibaculum soleae UCD-KL19.</title>
        <authorList>
            <person name="Eisen J.A."/>
            <person name="Coil D.A."/>
            <person name="Lujan K.M."/>
        </authorList>
    </citation>
    <scope>NUCLEOTIDE SEQUENCE [LARGE SCALE GENOMIC DNA]</scope>
    <source>
        <strain evidence="2 3">UCD-KL19</strain>
    </source>
</reference>
<evidence type="ECO:0000313" key="3">
    <source>
        <dbReference type="Proteomes" id="UP000093186"/>
    </source>
</evidence>
<protein>
    <recommendedName>
        <fullName evidence="1">LTD domain-containing protein</fullName>
    </recommendedName>
</protein>
<evidence type="ECO:0000313" key="2">
    <source>
        <dbReference type="EMBL" id="OCK43352.1"/>
    </source>
</evidence>
<name>A0A1B9Y0N6_9FLAO</name>
<evidence type="ECO:0000259" key="1">
    <source>
        <dbReference type="PROSITE" id="PS51841"/>
    </source>
</evidence>
<dbReference type="EMBL" id="MAKX01000001">
    <property type="protein sequence ID" value="OCK43352.1"/>
    <property type="molecule type" value="Genomic_DNA"/>
</dbReference>
<keyword evidence="3" id="KW-1185">Reference proteome</keyword>
<dbReference type="RefSeq" id="WP_068701621.1">
    <property type="nucleotide sequence ID" value="NZ_MAKX01000001.1"/>
</dbReference>
<dbReference type="Pfam" id="PF18942">
    <property type="entry name" value="DUF5689"/>
    <property type="match status" value="2"/>
</dbReference>
<feature type="domain" description="LTD" evidence="1">
    <location>
        <begin position="468"/>
        <end position="616"/>
    </location>
</feature>
<dbReference type="Proteomes" id="UP000093186">
    <property type="component" value="Unassembled WGS sequence"/>
</dbReference>
<accession>A0A1B9Y0N6</accession>
<organism evidence="2 3">
    <name type="scientific">Tenacibaculum soleae</name>
    <dbReference type="NCBI Taxonomy" id="447689"/>
    <lineage>
        <taxon>Bacteria</taxon>
        <taxon>Pseudomonadati</taxon>
        <taxon>Bacteroidota</taxon>
        <taxon>Flavobacteriia</taxon>
        <taxon>Flavobacteriales</taxon>
        <taxon>Flavobacteriaceae</taxon>
        <taxon>Tenacibaculum</taxon>
    </lineage>
</organism>
<dbReference type="STRING" id="447689.BA195_01215"/>
<dbReference type="PROSITE" id="PS51257">
    <property type="entry name" value="PROKAR_LIPOPROTEIN"/>
    <property type="match status" value="1"/>
</dbReference>
<sequence length="654" mass="71850">MKTINTFKFVTIFFISFILSSCVEDGDYTIPTLGDDKEYTAIKSLSEIAQLYQGRLVEFTEDITTFGYVISNDKAGNFYKSIIIQDAPENPSIGFEILIDDFNLNARYAIGRKIFINLKGLFLNKKNDAYQIGIENTFRNGVDRIGPNDYVHYIDRASEIATIAPTELTAAQITDANINTLVNINNLQSEIQGLTYANASNTDTVDRIFTSCDSFTSITLTTSGFVDFKALPIPDKKGNITAVLNKLDLEYQLFIRDTNDVQLTQNYGCYNNATEVLLNDIKTLFTGSETTITNNLKVKVIVTSDLSKKNISSKNAFVQDSSAGIFLNFNDTHNLNLGDEITIAVNGLKLTKNNGLLQLNLTTSNILNTVNGTLPTPEIITFTEALSGNNESKLVQIEDIQFKNITKNYAGENTLTSDCNNELKILSINSGAVFANNQVSNKKGTITGIITRNNIVQLYIRDESDINFTQTYDCTSTGDGSGNDLFFSEYVEGSSNNKYLEIYNGTGNTVDLSTYKIELYGNGSDSATRSLDFSTLTNTTLINGQTLVVYSASANDYIKNQGNVASGVIYFNGDDAVALLKNNVVIDVIGKIGEDPGTGWEVAGMPEATKNHTLIRKTSIVKGNIDWNTSSGTNTTNSEWEVKNIDDFSSIGNR</sequence>
<gene>
    <name evidence="2" type="ORF">BA195_01215</name>
</gene>
<dbReference type="AlphaFoldDB" id="A0A1B9Y0N6"/>